<proteinExistence type="predicted"/>
<organism evidence="5 6">
    <name type="scientific">Nitrosomonas marina</name>
    <dbReference type="NCBI Taxonomy" id="917"/>
    <lineage>
        <taxon>Bacteria</taxon>
        <taxon>Pseudomonadati</taxon>
        <taxon>Pseudomonadota</taxon>
        <taxon>Betaproteobacteria</taxon>
        <taxon>Nitrosomonadales</taxon>
        <taxon>Nitrosomonadaceae</taxon>
        <taxon>Nitrosomonas</taxon>
    </lineage>
</organism>
<dbReference type="AlphaFoldDB" id="A0A1I0DN19"/>
<dbReference type="PANTHER" id="PTHR32309:SF31">
    <property type="entry name" value="CAPSULAR EXOPOLYSACCHARIDE FAMILY"/>
    <property type="match status" value="1"/>
</dbReference>
<keyword evidence="3" id="KW-0472">Membrane</keyword>
<keyword evidence="1" id="KW-0233">DNA recombination</keyword>
<evidence type="ECO:0000256" key="2">
    <source>
        <dbReference type="SAM" id="Coils"/>
    </source>
</evidence>
<dbReference type="Proteomes" id="UP000199345">
    <property type="component" value="Unassembled WGS sequence"/>
</dbReference>
<gene>
    <name evidence="5" type="ORF">SAMN05216326_12130</name>
</gene>
<dbReference type="GO" id="GO:0003677">
    <property type="term" value="F:DNA binding"/>
    <property type="evidence" value="ECO:0007669"/>
    <property type="project" value="InterPro"/>
</dbReference>
<dbReference type="SUPFAM" id="SSF56349">
    <property type="entry name" value="DNA breaking-rejoining enzymes"/>
    <property type="match status" value="1"/>
</dbReference>
<evidence type="ECO:0000313" key="5">
    <source>
        <dbReference type="EMBL" id="SET33898.1"/>
    </source>
</evidence>
<dbReference type="InterPro" id="IPR050445">
    <property type="entry name" value="Bact_polysacc_biosynth/exp"/>
</dbReference>
<reference evidence="6" key="1">
    <citation type="submission" date="2016-10" db="EMBL/GenBank/DDBJ databases">
        <authorList>
            <person name="Varghese N."/>
            <person name="Submissions S."/>
        </authorList>
    </citation>
    <scope>NUCLEOTIDE SEQUENCE [LARGE SCALE GENOMIC DNA]</scope>
    <source>
        <strain evidence="6">Nm71</strain>
    </source>
</reference>
<feature type="coiled-coil region" evidence="2">
    <location>
        <begin position="208"/>
        <end position="292"/>
    </location>
</feature>
<feature type="domain" description="Tyr recombinase" evidence="4">
    <location>
        <begin position="485"/>
        <end position="650"/>
    </location>
</feature>
<dbReference type="GO" id="GO:0006310">
    <property type="term" value="P:DNA recombination"/>
    <property type="evidence" value="ECO:0007669"/>
    <property type="project" value="UniProtKB-KW"/>
</dbReference>
<sequence>MSNRLPQETVFSANEASEYWQSPRHDTKPWHKSRRFIIFTIAFLISIGLSLGYVFLRSPVYQSYATLLTVAKTAIDSPSSDADIQHVAIQKQILLGSELLAETSRRLKTVNNTGNQINLNTGDIRQMLDVRPVAETNLIEMVAEGADAKTLPLLINTWIDVYLDARAAEVSRLLGDTTQIIQDELDGLAKKIQVKRVELDQFRHEHDIASIEREENEALARLKGLNEALNDASEDEVKAKAKLDAINKAIERGQAVVPQEDTRTLSLLEDRAQELRQQLAELNLRYTQEYLNLSPALKVIPEQLGALEAEIKRMRQHGQTVVQSDAQQEYTAAKQTADEIRQQLNVHKKKATVFSTRFTEHEALKGDLEALEALYRETQERLVQIETKYAGKYPQVDVIERAFLPGTPIRPDYLRDTGIAVIASIIFGLFCVWIAEFLTRKTEPKPIVNLSGVHLYDRRINPDSLEMQRQPFDALPQQNPALNRPLPQEISTQQISMLLHSAGHREKLLIALLLSGATLEEIAAIKQEDIDFDKKRLTIRGITPRTLPLSPALKSLFENTACKLTHSSGDPLSVEDLTALLTCAIADADLSENGEISAGALRHTYLVYLARQGIRLAELETVAGYIPPKELSGYSSFQPAGPRRSSQEIDWIYPQLQQIMT</sequence>
<evidence type="ECO:0000313" key="6">
    <source>
        <dbReference type="Proteomes" id="UP000199345"/>
    </source>
</evidence>
<dbReference type="InterPro" id="IPR011010">
    <property type="entry name" value="DNA_brk_join_enz"/>
</dbReference>
<accession>A0A1I0DN19</accession>
<dbReference type="GO" id="GO:0015074">
    <property type="term" value="P:DNA integration"/>
    <property type="evidence" value="ECO:0007669"/>
    <property type="project" value="InterPro"/>
</dbReference>
<evidence type="ECO:0000259" key="4">
    <source>
        <dbReference type="PROSITE" id="PS51898"/>
    </source>
</evidence>
<evidence type="ECO:0000256" key="3">
    <source>
        <dbReference type="SAM" id="Phobius"/>
    </source>
</evidence>
<feature type="transmembrane region" description="Helical" evidence="3">
    <location>
        <begin position="418"/>
        <end position="438"/>
    </location>
</feature>
<feature type="transmembrane region" description="Helical" evidence="3">
    <location>
        <begin position="36"/>
        <end position="56"/>
    </location>
</feature>
<dbReference type="PANTHER" id="PTHR32309">
    <property type="entry name" value="TYROSINE-PROTEIN KINASE"/>
    <property type="match status" value="1"/>
</dbReference>
<dbReference type="RefSeq" id="WP_090659307.1">
    <property type="nucleotide sequence ID" value="NZ_FOIA01000021.1"/>
</dbReference>
<dbReference type="EMBL" id="FOIA01000021">
    <property type="protein sequence ID" value="SET33898.1"/>
    <property type="molecule type" value="Genomic_DNA"/>
</dbReference>
<feature type="coiled-coil region" evidence="2">
    <location>
        <begin position="323"/>
        <end position="388"/>
    </location>
</feature>
<keyword evidence="3" id="KW-0812">Transmembrane</keyword>
<dbReference type="PROSITE" id="PS51898">
    <property type="entry name" value="TYR_RECOMBINASE"/>
    <property type="match status" value="1"/>
</dbReference>
<dbReference type="OrthoDB" id="6377028at2"/>
<keyword evidence="3" id="KW-1133">Transmembrane helix</keyword>
<dbReference type="CDD" id="cd00397">
    <property type="entry name" value="DNA_BRE_C"/>
    <property type="match status" value="1"/>
</dbReference>
<keyword evidence="2" id="KW-0175">Coiled coil</keyword>
<dbReference type="Gene3D" id="1.10.443.10">
    <property type="entry name" value="Intergrase catalytic core"/>
    <property type="match status" value="1"/>
</dbReference>
<dbReference type="InterPro" id="IPR002104">
    <property type="entry name" value="Integrase_catalytic"/>
</dbReference>
<evidence type="ECO:0000256" key="1">
    <source>
        <dbReference type="ARBA" id="ARBA00023172"/>
    </source>
</evidence>
<dbReference type="InterPro" id="IPR013762">
    <property type="entry name" value="Integrase-like_cat_sf"/>
</dbReference>
<keyword evidence="6" id="KW-1185">Reference proteome</keyword>
<protein>
    <submittedName>
        <fullName evidence="5">Uncharacterized protein involved in exopolysaccharide biosynthesis</fullName>
    </submittedName>
</protein>
<name>A0A1I0DN19_9PROT</name>